<evidence type="ECO:0000259" key="1">
    <source>
        <dbReference type="Pfam" id="PF14534"/>
    </source>
</evidence>
<reference evidence="2 3" key="1">
    <citation type="submission" date="2019-04" db="EMBL/GenBank/DDBJ databases">
        <title>Pedobacter sp. RP-1-16 sp. nov., isolated from Arctic soil.</title>
        <authorList>
            <person name="Dahal R.H."/>
            <person name="Kim D.-U."/>
        </authorList>
    </citation>
    <scope>NUCLEOTIDE SEQUENCE [LARGE SCALE GENOMIC DNA]</scope>
    <source>
        <strain evidence="2 3">RP-1-16</strain>
    </source>
</reference>
<dbReference type="Gene3D" id="3.10.450.50">
    <property type="match status" value="1"/>
</dbReference>
<dbReference type="Pfam" id="PF14534">
    <property type="entry name" value="DUF4440"/>
    <property type="match status" value="1"/>
</dbReference>
<dbReference type="InterPro" id="IPR032710">
    <property type="entry name" value="NTF2-like_dom_sf"/>
</dbReference>
<proteinExistence type="predicted"/>
<feature type="domain" description="DUF4440" evidence="1">
    <location>
        <begin position="10"/>
        <end position="114"/>
    </location>
</feature>
<evidence type="ECO:0000313" key="2">
    <source>
        <dbReference type="EMBL" id="TKC59216.1"/>
    </source>
</evidence>
<protein>
    <submittedName>
        <fullName evidence="2">Nuclear transport factor 2 family protein</fullName>
    </submittedName>
</protein>
<dbReference type="SUPFAM" id="SSF54427">
    <property type="entry name" value="NTF2-like"/>
    <property type="match status" value="1"/>
</dbReference>
<dbReference type="InterPro" id="IPR027843">
    <property type="entry name" value="DUF4440"/>
</dbReference>
<evidence type="ECO:0000313" key="3">
    <source>
        <dbReference type="Proteomes" id="UP000309594"/>
    </source>
</evidence>
<organism evidence="2 3">
    <name type="scientific">Pedobacter hiemivivus</name>
    <dbReference type="NCBI Taxonomy" id="2530454"/>
    <lineage>
        <taxon>Bacteria</taxon>
        <taxon>Pseudomonadati</taxon>
        <taxon>Bacteroidota</taxon>
        <taxon>Sphingobacteriia</taxon>
        <taxon>Sphingobacteriales</taxon>
        <taxon>Sphingobacteriaceae</taxon>
        <taxon>Pedobacter</taxon>
    </lineage>
</organism>
<name>A0A4V5PC99_9SPHI</name>
<sequence length="124" mass="13886">MDNKLTENCILEQENKLYSAIKDGNITALDELLHDDLLFILPSGETITKEQDLDTYRDGALKVDELLPEVEKLNIIGDMAVITLIIKLIGKFNGVPFEAGFRYIRFWKKFGEGIKVVGGSGRAI</sequence>
<gene>
    <name evidence="2" type="ORF">FBD94_16930</name>
</gene>
<dbReference type="Proteomes" id="UP000309594">
    <property type="component" value="Unassembled WGS sequence"/>
</dbReference>
<accession>A0A4V5PC99</accession>
<dbReference type="EMBL" id="SWDX01000006">
    <property type="protein sequence ID" value="TKC59216.1"/>
    <property type="molecule type" value="Genomic_DNA"/>
</dbReference>
<dbReference type="AlphaFoldDB" id="A0A4V5PC99"/>
<comment type="caution">
    <text evidence="2">The sequence shown here is derived from an EMBL/GenBank/DDBJ whole genome shotgun (WGS) entry which is preliminary data.</text>
</comment>
<dbReference type="RefSeq" id="WP_136881084.1">
    <property type="nucleotide sequence ID" value="NZ_SWDX01000006.1"/>
</dbReference>